<dbReference type="GeneID" id="100901732"/>
<dbReference type="PROSITE" id="PS50103">
    <property type="entry name" value="ZF_C3H1"/>
    <property type="match status" value="1"/>
</dbReference>
<dbReference type="InterPro" id="IPR000571">
    <property type="entry name" value="Znf_CCCH"/>
</dbReference>
<dbReference type="GO" id="GO:0043186">
    <property type="term" value="C:P granule"/>
    <property type="evidence" value="ECO:0007669"/>
    <property type="project" value="TreeGrafter"/>
</dbReference>
<dbReference type="PANTHER" id="PTHR22948:SF29">
    <property type="entry name" value="FI02030P-RELATED"/>
    <property type="match status" value="1"/>
</dbReference>
<dbReference type="PANTHER" id="PTHR22948">
    <property type="entry name" value="TUDOR DOMAIN CONTAINING PROTEIN"/>
    <property type="match status" value="1"/>
</dbReference>
<dbReference type="SUPFAM" id="SSF63748">
    <property type="entry name" value="Tudor/PWWP/MBT"/>
    <property type="match status" value="2"/>
</dbReference>
<keyword evidence="1" id="KW-0479">Metal-binding</keyword>
<keyword evidence="1" id="KW-0862">Zinc</keyword>
<dbReference type="KEGG" id="goe:100901732"/>
<feature type="compositionally biased region" description="Acidic residues" evidence="2">
    <location>
        <begin position="235"/>
        <end position="248"/>
    </location>
</feature>
<feature type="region of interest" description="Disordered" evidence="2">
    <location>
        <begin position="302"/>
        <end position="330"/>
    </location>
</feature>
<name>A0AAJ6QTT0_9ACAR</name>
<accession>A0AAJ6QTT0</accession>
<evidence type="ECO:0000259" key="3">
    <source>
        <dbReference type="PROSITE" id="PS50103"/>
    </source>
</evidence>
<organism evidence="4 5">
    <name type="scientific">Galendromus occidentalis</name>
    <name type="common">western predatory mite</name>
    <dbReference type="NCBI Taxonomy" id="34638"/>
    <lineage>
        <taxon>Eukaryota</taxon>
        <taxon>Metazoa</taxon>
        <taxon>Ecdysozoa</taxon>
        <taxon>Arthropoda</taxon>
        <taxon>Chelicerata</taxon>
        <taxon>Arachnida</taxon>
        <taxon>Acari</taxon>
        <taxon>Parasitiformes</taxon>
        <taxon>Mesostigmata</taxon>
        <taxon>Gamasina</taxon>
        <taxon>Phytoseioidea</taxon>
        <taxon>Phytoseiidae</taxon>
        <taxon>Typhlodrominae</taxon>
        <taxon>Galendromus</taxon>
    </lineage>
</organism>
<evidence type="ECO:0000313" key="4">
    <source>
        <dbReference type="Proteomes" id="UP000694867"/>
    </source>
</evidence>
<feature type="region of interest" description="Disordered" evidence="2">
    <location>
        <begin position="214"/>
        <end position="270"/>
    </location>
</feature>
<keyword evidence="1" id="KW-0863">Zinc-finger</keyword>
<reference evidence="5" key="1">
    <citation type="submission" date="2025-08" db="UniProtKB">
        <authorList>
            <consortium name="RefSeq"/>
        </authorList>
    </citation>
    <scope>IDENTIFICATION</scope>
</reference>
<proteinExistence type="predicted"/>
<dbReference type="CDD" id="cd20379">
    <property type="entry name" value="Tudor_dTUD-like"/>
    <property type="match status" value="1"/>
</dbReference>
<feature type="domain" description="C3H1-type" evidence="3">
    <location>
        <begin position="373"/>
        <end position="401"/>
    </location>
</feature>
<dbReference type="RefSeq" id="XP_003743638.1">
    <property type="nucleotide sequence ID" value="XM_003743590.1"/>
</dbReference>
<dbReference type="GO" id="GO:0007283">
    <property type="term" value="P:spermatogenesis"/>
    <property type="evidence" value="ECO:0007669"/>
    <property type="project" value="TreeGrafter"/>
</dbReference>
<keyword evidence="4" id="KW-1185">Reference proteome</keyword>
<dbReference type="Gene3D" id="2.30.30.140">
    <property type="match status" value="1"/>
</dbReference>
<dbReference type="InterPro" id="IPR050621">
    <property type="entry name" value="Tudor_domain_containing"/>
</dbReference>
<evidence type="ECO:0000256" key="2">
    <source>
        <dbReference type="SAM" id="MobiDB-lite"/>
    </source>
</evidence>
<dbReference type="Gene3D" id="2.40.50.90">
    <property type="match status" value="1"/>
</dbReference>
<dbReference type="GO" id="GO:0008270">
    <property type="term" value="F:zinc ion binding"/>
    <property type="evidence" value="ECO:0007669"/>
    <property type="project" value="UniProtKB-KW"/>
</dbReference>
<dbReference type="InterPro" id="IPR002999">
    <property type="entry name" value="Tudor"/>
</dbReference>
<gene>
    <name evidence="5" type="primary">LOC100901732</name>
</gene>
<dbReference type="AlphaFoldDB" id="A0AAJ6QTT0"/>
<evidence type="ECO:0000256" key="1">
    <source>
        <dbReference type="PROSITE-ProRule" id="PRU00723"/>
    </source>
</evidence>
<dbReference type="GO" id="GO:0034587">
    <property type="term" value="P:piRNA processing"/>
    <property type="evidence" value="ECO:0007669"/>
    <property type="project" value="TreeGrafter"/>
</dbReference>
<dbReference type="Pfam" id="PF00567">
    <property type="entry name" value="TUDOR"/>
    <property type="match status" value="2"/>
</dbReference>
<feature type="zinc finger region" description="C3H1-type" evidence="1">
    <location>
        <begin position="373"/>
        <end position="401"/>
    </location>
</feature>
<protein>
    <submittedName>
        <fullName evidence="5">Uncharacterized protein LOC100901732</fullName>
    </submittedName>
</protein>
<dbReference type="Proteomes" id="UP000694867">
    <property type="component" value="Unplaced"/>
</dbReference>
<dbReference type="InterPro" id="IPR035437">
    <property type="entry name" value="SNase_OB-fold_sf"/>
</dbReference>
<dbReference type="GO" id="GO:0030719">
    <property type="term" value="P:P granule organization"/>
    <property type="evidence" value="ECO:0007669"/>
    <property type="project" value="TreeGrafter"/>
</dbReference>
<evidence type="ECO:0000313" key="5">
    <source>
        <dbReference type="RefSeq" id="XP_003743638.1"/>
    </source>
</evidence>
<sequence>MMKNGFVGPANAQIPPLGDLPKSLTVNRKDVQAYDLNPFSFYVNYDTNKLRNVDLKAQEFGQRFKKDDHAEEPQRWALVSLEDRWYRAEVLEKYYNRDGECYRAECCLIDTGRKLLVDIERIFPMPAEVLTAGPAQSLRVFPKNVAECNRQLFELFECYPEVKFRVEFEENLSKSCKSKPHLVGSTAEVFVGNQEWMSLVALLQTSFIEVDENSVGDSRNQKGLASRVDGRSLESESEADYPESDDTERDGGATVRRRESPSPGEYVETQQIVDLVLDASGDGATARSTSSLVVAAVQRQAAVSGPRIMDSDDDSSSGGDNKVPGPESDEHVANISYIPRDQKILTDVEGENQGAMMTQRSYENAKQVAKRNEFRDRFCRNFLRTGECLEGQHCPHLHEVPLEKALTATGHTVDFQDFRDIDLKGIDVGFGVCTHVDESGCVHLVLPYGALSIWGVLECKGNLELEFRQISRELPALYDHQMGNKNKVDPNGDVAVVWVEKPDSGRLRNVCQGWYRAKILKREQKSYKVYLVDHGAELSIEKEHVYPLAKSLLSFPKQSIRCQLQGTKLIGNESAMLDMLKGHIIIFKLYEYSVKDNLHKVELFKKTEDVSIHYGEELVKRGILARADTP</sequence>